<name>A0A8C0WQU7_CASCN</name>
<evidence type="ECO:0000259" key="6">
    <source>
        <dbReference type="Pfam" id="PF00347"/>
    </source>
</evidence>
<evidence type="ECO:0000256" key="5">
    <source>
        <dbReference type="ARBA" id="ARBA00035349"/>
    </source>
</evidence>
<dbReference type="GO" id="GO:0002181">
    <property type="term" value="P:cytoplasmic translation"/>
    <property type="evidence" value="ECO:0007669"/>
    <property type="project" value="TreeGrafter"/>
</dbReference>
<keyword evidence="3" id="KW-0687">Ribonucleoprotein</keyword>
<evidence type="ECO:0000313" key="7">
    <source>
        <dbReference type="Ensembl" id="ENSCCNP00000013484.1"/>
    </source>
</evidence>
<dbReference type="SUPFAM" id="SSF56053">
    <property type="entry name" value="Ribosomal protein L6"/>
    <property type="match status" value="1"/>
</dbReference>
<organism evidence="7">
    <name type="scientific">Castor canadensis</name>
    <name type="common">American beaver</name>
    <dbReference type="NCBI Taxonomy" id="51338"/>
    <lineage>
        <taxon>Eukaryota</taxon>
        <taxon>Metazoa</taxon>
        <taxon>Chordata</taxon>
        <taxon>Craniata</taxon>
        <taxon>Vertebrata</taxon>
        <taxon>Euteleostomi</taxon>
        <taxon>Mammalia</taxon>
        <taxon>Eutheria</taxon>
        <taxon>Euarchontoglires</taxon>
        <taxon>Glires</taxon>
        <taxon>Rodentia</taxon>
        <taxon>Castorimorpha</taxon>
        <taxon>Castoridae</taxon>
        <taxon>Castor</taxon>
    </lineage>
</organism>
<comment type="similarity">
    <text evidence="1">Belongs to the universal ribosomal protein uL6 family.</text>
</comment>
<evidence type="ECO:0000256" key="4">
    <source>
        <dbReference type="ARBA" id="ARBA00035246"/>
    </source>
</evidence>
<dbReference type="AlphaFoldDB" id="A0A8C0WQU7"/>
<feature type="domain" description="Large ribosomal subunit protein uL6 alpha-beta" evidence="6">
    <location>
        <begin position="12"/>
        <end position="82"/>
    </location>
</feature>
<dbReference type="GO" id="GO:0022625">
    <property type="term" value="C:cytosolic large ribosomal subunit"/>
    <property type="evidence" value="ECO:0007669"/>
    <property type="project" value="TreeGrafter"/>
</dbReference>
<dbReference type="FunFam" id="3.90.930.12:FF:000005">
    <property type="entry name" value="60S ribosomal protein L9"/>
    <property type="match status" value="1"/>
</dbReference>
<dbReference type="PANTHER" id="PTHR11655">
    <property type="entry name" value="60S/50S RIBOSOMAL PROTEIN L6/L9"/>
    <property type="match status" value="1"/>
</dbReference>
<dbReference type="InterPro" id="IPR036789">
    <property type="entry name" value="Ribosomal_uL6-like_a/b-dom_sf"/>
</dbReference>
<proteinExistence type="inferred from homology"/>
<dbReference type="PANTHER" id="PTHR11655:SF46">
    <property type="entry name" value="LARGE RIBOSOMAL SUBUNIT PROTEIN UL6"/>
    <property type="match status" value="1"/>
</dbReference>
<reference evidence="7" key="1">
    <citation type="submission" date="2023-09" db="UniProtKB">
        <authorList>
            <consortium name="Ensembl"/>
        </authorList>
    </citation>
    <scope>IDENTIFICATION</scope>
</reference>
<dbReference type="Gene3D" id="3.90.930.12">
    <property type="entry name" value="Ribosomal protein L6, alpha-beta domain"/>
    <property type="match status" value="2"/>
</dbReference>
<dbReference type="InterPro" id="IPR000702">
    <property type="entry name" value="Ribosomal_uL6-like"/>
</dbReference>
<dbReference type="GO" id="GO:0019843">
    <property type="term" value="F:rRNA binding"/>
    <property type="evidence" value="ECO:0007669"/>
    <property type="project" value="InterPro"/>
</dbReference>
<keyword evidence="2" id="KW-0689">Ribosomal protein</keyword>
<protein>
    <recommendedName>
        <fullName evidence="4">Large ribosomal subunit protein uL6</fullName>
    </recommendedName>
    <alternativeName>
        <fullName evidence="5">60S ribosomal protein L9</fullName>
    </alternativeName>
</protein>
<dbReference type="Pfam" id="PF00347">
    <property type="entry name" value="Ribosomal_L6"/>
    <property type="match status" value="1"/>
</dbReference>
<evidence type="ECO:0000256" key="3">
    <source>
        <dbReference type="ARBA" id="ARBA00023274"/>
    </source>
</evidence>
<evidence type="ECO:0000256" key="2">
    <source>
        <dbReference type="ARBA" id="ARBA00022980"/>
    </source>
</evidence>
<dbReference type="GO" id="GO:0003735">
    <property type="term" value="F:structural constituent of ribosome"/>
    <property type="evidence" value="ECO:0007669"/>
    <property type="project" value="InterPro"/>
</dbReference>
<dbReference type="InterPro" id="IPR020040">
    <property type="entry name" value="Ribosomal_uL6_a/b-dom"/>
</dbReference>
<sequence>MKTILSNQTVDIPKNVDITLKGHTVIVKGPKGTLLRDFNHISVELSLLWKKKRSRGQRNRKELSIVHTICSHEQNMITGFCYKMRSVYSHFPINILLRRMGLLLKSRHFLSGKFIHRVHMRTGVACSVSQV</sequence>
<dbReference type="Ensembl" id="ENSCCNT00000017699.1">
    <property type="protein sequence ID" value="ENSCCNP00000013484.1"/>
    <property type="gene ID" value="ENSCCNG00000014004.1"/>
</dbReference>
<accession>A0A8C0WQU7</accession>
<evidence type="ECO:0000256" key="1">
    <source>
        <dbReference type="ARBA" id="ARBA00009356"/>
    </source>
</evidence>